<gene>
    <name evidence="2" type="ORF">ECRASSUSDP1_LOCUS26809</name>
</gene>
<accession>A0AAD1Y4G3</accession>
<evidence type="ECO:0000313" key="2">
    <source>
        <dbReference type="EMBL" id="CAI2385256.1"/>
    </source>
</evidence>
<feature type="signal peptide" evidence="1">
    <location>
        <begin position="1"/>
        <end position="20"/>
    </location>
</feature>
<dbReference type="AlphaFoldDB" id="A0AAD1Y4G3"/>
<feature type="chain" id="PRO_5041899792" evidence="1">
    <location>
        <begin position="21"/>
        <end position="51"/>
    </location>
</feature>
<evidence type="ECO:0000313" key="3">
    <source>
        <dbReference type="Proteomes" id="UP001295684"/>
    </source>
</evidence>
<keyword evidence="3" id="KW-1185">Reference proteome</keyword>
<organism evidence="2 3">
    <name type="scientific">Euplotes crassus</name>
    <dbReference type="NCBI Taxonomy" id="5936"/>
    <lineage>
        <taxon>Eukaryota</taxon>
        <taxon>Sar</taxon>
        <taxon>Alveolata</taxon>
        <taxon>Ciliophora</taxon>
        <taxon>Intramacronucleata</taxon>
        <taxon>Spirotrichea</taxon>
        <taxon>Hypotrichia</taxon>
        <taxon>Euplotida</taxon>
        <taxon>Euplotidae</taxon>
        <taxon>Moneuplotes</taxon>
    </lineage>
</organism>
<protein>
    <submittedName>
        <fullName evidence="2">Uncharacterized protein</fullName>
    </submittedName>
</protein>
<dbReference type="Proteomes" id="UP001295684">
    <property type="component" value="Unassembled WGS sequence"/>
</dbReference>
<comment type="caution">
    <text evidence="2">The sequence shown here is derived from an EMBL/GenBank/DDBJ whole genome shotgun (WGS) entry which is preliminary data.</text>
</comment>
<name>A0AAD1Y4G3_EUPCR</name>
<reference evidence="2" key="1">
    <citation type="submission" date="2023-07" db="EMBL/GenBank/DDBJ databases">
        <authorList>
            <consortium name="AG Swart"/>
            <person name="Singh M."/>
            <person name="Singh A."/>
            <person name="Seah K."/>
            <person name="Emmerich C."/>
        </authorList>
    </citation>
    <scope>NUCLEOTIDE SEQUENCE</scope>
    <source>
        <strain evidence="2">DP1</strain>
    </source>
</reference>
<sequence length="51" mass="5741">MPSMLLKYLLLYSTASGGMSGNLYHRPCFLLILLPLQVRVQLCVKRTKGDT</sequence>
<keyword evidence="1" id="KW-0732">Signal</keyword>
<proteinExistence type="predicted"/>
<evidence type="ECO:0000256" key="1">
    <source>
        <dbReference type="SAM" id="SignalP"/>
    </source>
</evidence>
<dbReference type="EMBL" id="CAMPGE010027643">
    <property type="protein sequence ID" value="CAI2385256.1"/>
    <property type="molecule type" value="Genomic_DNA"/>
</dbReference>